<dbReference type="GO" id="GO:0016020">
    <property type="term" value="C:membrane"/>
    <property type="evidence" value="ECO:0007669"/>
    <property type="project" value="UniProtKB-SubCell"/>
</dbReference>
<feature type="transmembrane region" description="Helical" evidence="5">
    <location>
        <begin position="242"/>
        <end position="261"/>
    </location>
</feature>
<protein>
    <submittedName>
        <fullName evidence="7">O-antigen ligase-like membrane protein</fullName>
    </submittedName>
</protein>
<keyword evidence="3 5" id="KW-1133">Transmembrane helix</keyword>
<feature type="transmembrane region" description="Helical" evidence="5">
    <location>
        <begin position="69"/>
        <end position="87"/>
    </location>
</feature>
<feature type="transmembrane region" description="Helical" evidence="5">
    <location>
        <begin position="273"/>
        <end position="296"/>
    </location>
</feature>
<reference evidence="7 8" key="1">
    <citation type="submission" date="2018-10" db="EMBL/GenBank/DDBJ databases">
        <title>Genomic Encyclopedia of Archaeal and Bacterial Type Strains, Phase II (KMG-II): from individual species to whole genera.</title>
        <authorList>
            <person name="Goeker M."/>
        </authorList>
    </citation>
    <scope>NUCLEOTIDE SEQUENCE [LARGE SCALE GENOMIC DNA]</scope>
    <source>
        <strain evidence="7 8">DSM 23424</strain>
    </source>
</reference>
<dbReference type="Pfam" id="PF04932">
    <property type="entry name" value="Wzy_C"/>
    <property type="match status" value="1"/>
</dbReference>
<keyword evidence="8" id="KW-1185">Reference proteome</keyword>
<feature type="transmembrane region" description="Helical" evidence="5">
    <location>
        <begin position="94"/>
        <end position="112"/>
    </location>
</feature>
<evidence type="ECO:0000256" key="1">
    <source>
        <dbReference type="ARBA" id="ARBA00004141"/>
    </source>
</evidence>
<evidence type="ECO:0000256" key="5">
    <source>
        <dbReference type="SAM" id="Phobius"/>
    </source>
</evidence>
<dbReference type="Proteomes" id="UP000271339">
    <property type="component" value="Unassembled WGS sequence"/>
</dbReference>
<feature type="transmembrane region" description="Helical" evidence="5">
    <location>
        <begin position="365"/>
        <end position="383"/>
    </location>
</feature>
<name>A0A3L9YB95_9FLAO</name>
<evidence type="ECO:0000313" key="8">
    <source>
        <dbReference type="Proteomes" id="UP000271339"/>
    </source>
</evidence>
<comment type="caution">
    <text evidence="7">The sequence shown here is derived from an EMBL/GenBank/DDBJ whole genome shotgun (WGS) entry which is preliminary data.</text>
</comment>
<evidence type="ECO:0000259" key="6">
    <source>
        <dbReference type="Pfam" id="PF04932"/>
    </source>
</evidence>
<feature type="transmembrane region" description="Helical" evidence="5">
    <location>
        <begin position="191"/>
        <end position="212"/>
    </location>
</feature>
<keyword evidence="2 5" id="KW-0812">Transmembrane</keyword>
<keyword evidence="4 5" id="KW-0472">Membrane</keyword>
<dbReference type="GO" id="GO:0016874">
    <property type="term" value="F:ligase activity"/>
    <property type="evidence" value="ECO:0007669"/>
    <property type="project" value="UniProtKB-KW"/>
</dbReference>
<accession>A0A3L9YB95</accession>
<dbReference type="RefSeq" id="WP_245962978.1">
    <property type="nucleotide sequence ID" value="NZ_REFC01000014.1"/>
</dbReference>
<keyword evidence="7" id="KW-0436">Ligase</keyword>
<feature type="transmembrane region" description="Helical" evidence="5">
    <location>
        <begin position="118"/>
        <end position="139"/>
    </location>
</feature>
<feature type="domain" description="O-antigen ligase-related" evidence="6">
    <location>
        <begin position="226"/>
        <end position="373"/>
    </location>
</feature>
<dbReference type="EMBL" id="REFC01000014">
    <property type="protein sequence ID" value="RMA57993.1"/>
    <property type="molecule type" value="Genomic_DNA"/>
</dbReference>
<gene>
    <name evidence="7" type="ORF">BXY75_2801</name>
</gene>
<evidence type="ECO:0000256" key="2">
    <source>
        <dbReference type="ARBA" id="ARBA00022692"/>
    </source>
</evidence>
<evidence type="ECO:0000313" key="7">
    <source>
        <dbReference type="EMBL" id="RMA57993.1"/>
    </source>
</evidence>
<dbReference type="PANTHER" id="PTHR37422">
    <property type="entry name" value="TEICHURONIC ACID BIOSYNTHESIS PROTEIN TUAE"/>
    <property type="match status" value="1"/>
</dbReference>
<sequence length="437" mass="49050">MVALHVAMGVGIFIFPLLAKLILPLVILFFLYLLLSNNNRQDEALMAAAYIMGFEVLSRMTGTSFSYEFAKYAVIAFLFIGMFYRGFHRKSWPYIFFIFLLVPGIIFSAINLSYDANVANAIGFNLSGPICLATSALYCYDRKMNFARLQIILVCIYLPLITMIVYLYLYTPDLRDSLTSTGSNFEASGGYGPNQVATILGLGMFILFSRLLTVKNRMVNIVDLVLLGLMSYRAIITFSRGGVFTAAICALLFLYFYFKWLPADKKASLLPKVGIISAVLVGTWFVSVIFTSGLIINRYSNEDAAGRLKSDITTGRSELIDSELSAFFENPIFGIGVGKIKEYRFERTGILSATHNETSRMLSEHGILGLIGLMILFITPMVFRIRNRSNFFLFSFLAFWFLTINHSSMRIAAPAFVYGLCLITLIDGKKKPALRRK</sequence>
<feature type="transmembrane region" description="Helical" evidence="5">
    <location>
        <begin position="411"/>
        <end position="428"/>
    </location>
</feature>
<feature type="transmembrane region" description="Helical" evidence="5">
    <location>
        <begin position="6"/>
        <end position="32"/>
    </location>
</feature>
<comment type="subcellular location">
    <subcellularLocation>
        <location evidence="1">Membrane</location>
        <topology evidence="1">Multi-pass membrane protein</topology>
    </subcellularLocation>
</comment>
<organism evidence="7 8">
    <name type="scientific">Ulvibacter antarcticus</name>
    <dbReference type="NCBI Taxonomy" id="442714"/>
    <lineage>
        <taxon>Bacteria</taxon>
        <taxon>Pseudomonadati</taxon>
        <taxon>Bacteroidota</taxon>
        <taxon>Flavobacteriia</taxon>
        <taxon>Flavobacteriales</taxon>
        <taxon>Flavobacteriaceae</taxon>
        <taxon>Ulvibacter</taxon>
    </lineage>
</organism>
<feature type="transmembrane region" description="Helical" evidence="5">
    <location>
        <begin position="151"/>
        <end position="171"/>
    </location>
</feature>
<evidence type="ECO:0000256" key="4">
    <source>
        <dbReference type="ARBA" id="ARBA00023136"/>
    </source>
</evidence>
<dbReference type="AlphaFoldDB" id="A0A3L9YB95"/>
<dbReference type="InterPro" id="IPR007016">
    <property type="entry name" value="O-antigen_ligase-rel_domated"/>
</dbReference>
<proteinExistence type="predicted"/>
<evidence type="ECO:0000256" key="3">
    <source>
        <dbReference type="ARBA" id="ARBA00022989"/>
    </source>
</evidence>
<dbReference type="InterPro" id="IPR051533">
    <property type="entry name" value="WaaL-like"/>
</dbReference>
<dbReference type="PANTHER" id="PTHR37422:SF13">
    <property type="entry name" value="LIPOPOLYSACCHARIDE BIOSYNTHESIS PROTEIN PA4999-RELATED"/>
    <property type="match status" value="1"/>
</dbReference>